<evidence type="ECO:0000256" key="1">
    <source>
        <dbReference type="SAM" id="MobiDB-lite"/>
    </source>
</evidence>
<dbReference type="OrthoDB" id="2417140at2759"/>
<accession>A0A9P6FQP3</accession>
<feature type="compositionally biased region" description="Low complexity" evidence="1">
    <location>
        <begin position="1181"/>
        <end position="1196"/>
    </location>
</feature>
<sequence>MTRDKTRTFSTFLHQDQDAAQDPPAIQFGTSIDYQERQKRLRMLPPNPSEALNPFNAPSINALENMFDRVLALAQRNQKAPLVTTTTTASTAWAATSSSAPASMTIRTPLDHRIQLAARGPTMSSLSGRPSPLQQGHELKPQGRDTIARHPISSIHHQKEDTSSVLKWGISRSSAEQTGSKTEVSNGQQYRFLHPPPFMPTDTKTSLSKELESRIVSEKPSASTLQTLDSSEKLNDPRSGSLNVALISEEITSDVESDASIVELLSSDDDDQSEDDDEEDFEDEVEEDELEDDDREGDDNDDDDDIEELDHEDAEEVDTGLEEVDEQNDEDVLELIRSRRRLIQGDPELQYESSGDEGEEEEDDEVECIEDDADDQESSVSHRRGEVGMTGATAQRSHSPSLFNHISDSDEEQQDGDNGEETSEVSEGSDGGEGEESDGNIGLSDDVGTSGRDTVSAISIELIEDDGDKDEDEEDEDDEEEEEEDDDDEEEEEGEEEAEEEEQDVEEEEVSIGDEAEQDPEEHEALRRQRNLQNRLLRSTMSVRGPSQPNGQHRPLRPSAEDIEESEVLEEMGDTITTSITAEHVKPKDNDLSEEMDNVDPADSEMHPEEPTQDSPVLLIDSDEEIEVESEKDEEEHRDDDDDDDDEGVQIGADDNDSLSTPVQKIDEIVNERALNVEISFAFGQVSSSESVIGADATVLTKEPTILDVLDNVQGEPDDEVSIGFSTEQGQEDALPELSESRLESFQEWSVSAGDLTGESLSTDTPGFDGEDIIQEEGIDADDIAQVTDGHATGLDTAEERDQDAMELDLYPQSTLASQVLDSVLNNQQLSQQPIVSSSVQGSALQATMDNESKEYESLENPSISQSERHINLLERFRAVAKEEGILYATVQATAGIHLGGASTSPFDQWSQPKAPDQQEQEPQLTPFEAIDVGSSATSEQDPSLSTSMPRKTRITRTRTMQQTVRDGKAFLEHSESRSRATRSSLADKSRANVLGHEELSLEPMEKQTTEFDHEESIAIPLTPVKKSVIEALTEMPLSPLTEDISLAFKSGFPTGSRRLSTSDSISSSSSPHRAKQLGDVKYRGEVRLLVEEARAFCSNQASKARSGSTPSGLEPAAGTSSPTKTRTVGSDAISMSPRRTSFGVTEYGSSAPALWTLPSMSPSKTNDDSTEVPLEEEAVEAPPAEVSAPESTSAPGTRPSRVVDLAAERVFESTVVGNHALRPYIHPVQLWVGSL</sequence>
<feature type="region of interest" description="Disordered" evidence="1">
    <location>
        <begin position="1056"/>
        <end position="1078"/>
    </location>
</feature>
<evidence type="ECO:0000313" key="2">
    <source>
        <dbReference type="EMBL" id="KAF9579647.1"/>
    </source>
</evidence>
<feature type="compositionally biased region" description="Polar residues" evidence="1">
    <location>
        <begin position="172"/>
        <end position="189"/>
    </location>
</feature>
<feature type="compositionally biased region" description="Basic and acidic residues" evidence="1">
    <location>
        <begin position="966"/>
        <end position="979"/>
    </location>
</feature>
<feature type="compositionally biased region" description="Acidic residues" evidence="1">
    <location>
        <begin position="354"/>
        <end position="377"/>
    </location>
</feature>
<dbReference type="EMBL" id="JAABOA010002606">
    <property type="protein sequence ID" value="KAF9579647.1"/>
    <property type="molecule type" value="Genomic_DNA"/>
</dbReference>
<feature type="compositionally biased region" description="Acidic residues" evidence="1">
    <location>
        <begin position="462"/>
        <end position="522"/>
    </location>
</feature>
<evidence type="ECO:0000313" key="3">
    <source>
        <dbReference type="Proteomes" id="UP000780801"/>
    </source>
</evidence>
<feature type="region of interest" description="Disordered" evidence="1">
    <location>
        <begin position="715"/>
        <end position="735"/>
    </location>
</feature>
<feature type="compositionally biased region" description="Polar residues" evidence="1">
    <location>
        <begin position="220"/>
        <end position="229"/>
    </location>
</feature>
<feature type="compositionally biased region" description="Polar residues" evidence="1">
    <location>
        <begin position="539"/>
        <end position="551"/>
    </location>
</feature>
<feature type="compositionally biased region" description="Acidic residues" evidence="1">
    <location>
        <begin position="266"/>
        <end position="333"/>
    </location>
</feature>
<feature type="region of interest" description="Disordered" evidence="1">
    <location>
        <begin position="1"/>
        <end position="25"/>
    </location>
</feature>
<feature type="compositionally biased region" description="Acidic residues" evidence="1">
    <location>
        <begin position="592"/>
        <end position="603"/>
    </location>
</feature>
<feature type="compositionally biased region" description="Basic and acidic residues" evidence="1">
    <location>
        <begin position="986"/>
        <end position="1014"/>
    </location>
</feature>
<feature type="region of interest" description="Disordered" evidence="1">
    <location>
        <begin position="1158"/>
        <end position="1200"/>
    </location>
</feature>
<feature type="region of interest" description="Disordered" evidence="1">
    <location>
        <begin position="902"/>
        <end position="1014"/>
    </location>
</feature>
<feature type="compositionally biased region" description="Polar residues" evidence="1">
    <location>
        <begin position="122"/>
        <end position="134"/>
    </location>
</feature>
<feature type="region of interest" description="Disordered" evidence="1">
    <location>
        <begin position="121"/>
        <end position="140"/>
    </location>
</feature>
<feature type="region of interest" description="Disordered" evidence="1">
    <location>
        <begin position="1099"/>
        <end position="1137"/>
    </location>
</feature>
<feature type="compositionally biased region" description="Polar residues" evidence="1">
    <location>
        <begin position="902"/>
        <end position="912"/>
    </location>
</feature>
<dbReference type="Proteomes" id="UP000780801">
    <property type="component" value="Unassembled WGS sequence"/>
</dbReference>
<feature type="compositionally biased region" description="Polar residues" evidence="1">
    <location>
        <begin position="935"/>
        <end position="950"/>
    </location>
</feature>
<feature type="compositionally biased region" description="Acidic residues" evidence="1">
    <location>
        <begin position="561"/>
        <end position="573"/>
    </location>
</feature>
<feature type="compositionally biased region" description="Polar residues" evidence="1">
    <location>
        <begin position="1099"/>
        <end position="1112"/>
    </location>
</feature>
<name>A0A9P6FQP3_9FUNG</name>
<comment type="caution">
    <text evidence="2">The sequence shown here is derived from an EMBL/GenBank/DDBJ whole genome shotgun (WGS) entry which is preliminary data.</text>
</comment>
<reference evidence="2" key="1">
    <citation type="journal article" date="2020" name="Fungal Divers.">
        <title>Resolving the Mortierellaceae phylogeny through synthesis of multi-gene phylogenetics and phylogenomics.</title>
        <authorList>
            <person name="Vandepol N."/>
            <person name="Liber J."/>
            <person name="Desiro A."/>
            <person name="Na H."/>
            <person name="Kennedy M."/>
            <person name="Barry K."/>
            <person name="Grigoriev I.V."/>
            <person name="Miller A.N."/>
            <person name="O'Donnell K."/>
            <person name="Stajich J.E."/>
            <person name="Bonito G."/>
        </authorList>
    </citation>
    <scope>NUCLEOTIDE SEQUENCE</scope>
    <source>
        <strain evidence="2">KOD1015</strain>
    </source>
</reference>
<feature type="region of interest" description="Disordered" evidence="1">
    <location>
        <begin position="172"/>
        <end position="238"/>
    </location>
</feature>
<feature type="compositionally biased region" description="Polar residues" evidence="1">
    <location>
        <begin position="392"/>
        <end position="406"/>
    </location>
</feature>
<feature type="compositionally biased region" description="Basic and acidic residues" evidence="1">
    <location>
        <begin position="207"/>
        <end position="217"/>
    </location>
</feature>
<organism evidence="2 3">
    <name type="scientific">Lunasporangiospora selenospora</name>
    <dbReference type="NCBI Taxonomy" id="979761"/>
    <lineage>
        <taxon>Eukaryota</taxon>
        <taxon>Fungi</taxon>
        <taxon>Fungi incertae sedis</taxon>
        <taxon>Mucoromycota</taxon>
        <taxon>Mortierellomycotina</taxon>
        <taxon>Mortierellomycetes</taxon>
        <taxon>Mortierellales</taxon>
        <taxon>Mortierellaceae</taxon>
        <taxon>Lunasporangiospora</taxon>
    </lineage>
</organism>
<keyword evidence="3" id="KW-1185">Reference proteome</keyword>
<feature type="compositionally biased region" description="Acidic residues" evidence="1">
    <location>
        <begin position="1169"/>
        <end position="1180"/>
    </location>
</feature>
<feature type="region of interest" description="Disordered" evidence="1">
    <location>
        <begin position="256"/>
        <end position="663"/>
    </location>
</feature>
<gene>
    <name evidence="2" type="ORF">BGW38_004016</name>
</gene>
<protein>
    <submittedName>
        <fullName evidence="2">Uncharacterized protein</fullName>
    </submittedName>
</protein>
<dbReference type="AlphaFoldDB" id="A0A9P6FQP3"/>
<feature type="compositionally biased region" description="Acidic residues" evidence="1">
    <location>
        <begin position="621"/>
        <end position="648"/>
    </location>
</feature>
<feature type="compositionally biased region" description="Polar residues" evidence="1">
    <location>
        <begin position="1119"/>
        <end position="1129"/>
    </location>
</feature>
<proteinExistence type="predicted"/>
<feature type="compositionally biased region" description="Low complexity" evidence="1">
    <location>
        <begin position="1057"/>
        <end position="1071"/>
    </location>
</feature>
<feature type="compositionally biased region" description="Acidic residues" evidence="1">
    <location>
        <begin position="409"/>
        <end position="424"/>
    </location>
</feature>